<reference evidence="8" key="1">
    <citation type="submission" date="2024-05" db="EMBL/GenBank/DDBJ databases">
        <title>Alkalihalobacillus sp. strain MEB203 novel alkaliphilic bacterium from Lonar Lake, India.</title>
        <authorList>
            <person name="Joshi A."/>
            <person name="Thite S."/>
            <person name="Mengade P."/>
        </authorList>
    </citation>
    <scope>NUCLEOTIDE SEQUENCE</scope>
    <source>
        <strain evidence="8">MEB 203</strain>
    </source>
</reference>
<dbReference type="Pfam" id="PF01509">
    <property type="entry name" value="TruB_N"/>
    <property type="match status" value="1"/>
</dbReference>
<organism evidence="8 9">
    <name type="scientific">Alkalihalobacterium chitinilyticum</name>
    <dbReference type="NCBI Taxonomy" id="2980103"/>
    <lineage>
        <taxon>Bacteria</taxon>
        <taxon>Bacillati</taxon>
        <taxon>Bacillota</taxon>
        <taxon>Bacilli</taxon>
        <taxon>Bacillales</taxon>
        <taxon>Bacillaceae</taxon>
        <taxon>Alkalihalobacterium</taxon>
    </lineage>
</organism>
<accession>A0ABT5VCM5</accession>
<evidence type="ECO:0000313" key="8">
    <source>
        <dbReference type="EMBL" id="MDE5412921.1"/>
    </source>
</evidence>
<sequence length="302" mass="33977">MEFNGILPLHKPKGMTSHDCVFRLRKLLKTKKVGHTGTLDPDVTGVLPICIGKGTKVAEYMTDYPKEYVGEVTLGWSTTTEDSSGEIVEKKSVDTPPTVEQVKKILQSFTGEIDQVPPMYSAVKVKGKKLYEYARAGIEVERPVRRVNIYELQLVENEINTSDNTASFSFRVKCSKGTYVRTLAVDIGKELGYPAHMSYLQRIASGPFQLSDCYTFEQLEEMVEKHEIENVLLPIEEAIKHFPSAVVDSQTEAKIKNGSVLPQFKSIDENRFSVYNEDGVCLAIYQQHPTKQGLIKPEKMFS</sequence>
<dbReference type="CDD" id="cd02573">
    <property type="entry name" value="PseudoU_synth_EcTruB"/>
    <property type="match status" value="1"/>
</dbReference>
<dbReference type="PANTHER" id="PTHR13767:SF2">
    <property type="entry name" value="PSEUDOURIDYLATE SYNTHASE TRUB1"/>
    <property type="match status" value="1"/>
</dbReference>
<dbReference type="SUPFAM" id="SSF55120">
    <property type="entry name" value="Pseudouridine synthase"/>
    <property type="match status" value="1"/>
</dbReference>
<name>A0ABT5VCM5_9BACI</name>
<proteinExistence type="inferred from homology"/>
<dbReference type="GO" id="GO:0160148">
    <property type="term" value="F:tRNA pseudouridine(55) synthase activity"/>
    <property type="evidence" value="ECO:0007669"/>
    <property type="project" value="UniProtKB-EC"/>
</dbReference>
<evidence type="ECO:0000256" key="1">
    <source>
        <dbReference type="ARBA" id="ARBA00000385"/>
    </source>
</evidence>
<dbReference type="Proteomes" id="UP001148125">
    <property type="component" value="Unassembled WGS sequence"/>
</dbReference>
<dbReference type="NCBIfam" id="TIGR00431">
    <property type="entry name" value="TruB"/>
    <property type="match status" value="1"/>
</dbReference>
<feature type="active site" description="Nucleophile" evidence="5">
    <location>
        <position position="40"/>
    </location>
</feature>
<comment type="similarity">
    <text evidence="2 5">Belongs to the pseudouridine synthase TruB family. Type 1 subfamily.</text>
</comment>
<dbReference type="EC" id="5.4.99.25" evidence="5"/>
<dbReference type="Gene3D" id="3.30.2350.10">
    <property type="entry name" value="Pseudouridine synthase"/>
    <property type="match status" value="1"/>
</dbReference>
<keyword evidence="3 5" id="KW-0819">tRNA processing</keyword>
<evidence type="ECO:0000259" key="7">
    <source>
        <dbReference type="Pfam" id="PF16198"/>
    </source>
</evidence>
<feature type="domain" description="tRNA pseudouridylate synthase B C-terminal" evidence="7">
    <location>
        <begin position="181"/>
        <end position="239"/>
    </location>
</feature>
<evidence type="ECO:0000256" key="2">
    <source>
        <dbReference type="ARBA" id="ARBA00005642"/>
    </source>
</evidence>
<dbReference type="PANTHER" id="PTHR13767">
    <property type="entry name" value="TRNA-PSEUDOURIDINE SYNTHASE"/>
    <property type="match status" value="1"/>
</dbReference>
<dbReference type="InterPro" id="IPR014780">
    <property type="entry name" value="tRNA_psdUridine_synth_TruB"/>
</dbReference>
<dbReference type="Pfam" id="PF16198">
    <property type="entry name" value="TruB_C_2"/>
    <property type="match status" value="1"/>
</dbReference>
<comment type="catalytic activity">
    <reaction evidence="1 5">
        <text>uridine(55) in tRNA = pseudouridine(55) in tRNA</text>
        <dbReference type="Rhea" id="RHEA:42532"/>
        <dbReference type="Rhea" id="RHEA-COMP:10101"/>
        <dbReference type="Rhea" id="RHEA-COMP:10102"/>
        <dbReference type="ChEBI" id="CHEBI:65314"/>
        <dbReference type="ChEBI" id="CHEBI:65315"/>
        <dbReference type="EC" id="5.4.99.25"/>
    </reaction>
</comment>
<dbReference type="HAMAP" id="MF_01080">
    <property type="entry name" value="TruB_bact"/>
    <property type="match status" value="1"/>
</dbReference>
<dbReference type="RefSeq" id="WP_275117551.1">
    <property type="nucleotide sequence ID" value="NZ_JAOTPO010000003.1"/>
</dbReference>
<comment type="caution">
    <text evidence="8">The sequence shown here is derived from an EMBL/GenBank/DDBJ whole genome shotgun (WGS) entry which is preliminary data.</text>
</comment>
<dbReference type="InterPro" id="IPR020103">
    <property type="entry name" value="PsdUridine_synth_cat_dom_sf"/>
</dbReference>
<dbReference type="InterPro" id="IPR002501">
    <property type="entry name" value="PsdUridine_synth_N"/>
</dbReference>
<evidence type="ECO:0000256" key="5">
    <source>
        <dbReference type="HAMAP-Rule" id="MF_01080"/>
    </source>
</evidence>
<evidence type="ECO:0000256" key="3">
    <source>
        <dbReference type="ARBA" id="ARBA00022694"/>
    </source>
</evidence>
<keyword evidence="4 5" id="KW-0413">Isomerase</keyword>
<keyword evidence="9" id="KW-1185">Reference proteome</keyword>
<protein>
    <recommendedName>
        <fullName evidence="5">tRNA pseudouridine synthase B</fullName>
        <ecNumber evidence="5">5.4.99.25</ecNumber>
    </recommendedName>
    <alternativeName>
        <fullName evidence="5">tRNA pseudouridine(55) synthase</fullName>
        <shortName evidence="5">Psi55 synthase</shortName>
    </alternativeName>
    <alternativeName>
        <fullName evidence="5">tRNA pseudouridylate synthase</fullName>
    </alternativeName>
    <alternativeName>
        <fullName evidence="5">tRNA-uridine isomerase</fullName>
    </alternativeName>
</protein>
<evidence type="ECO:0000259" key="6">
    <source>
        <dbReference type="Pfam" id="PF01509"/>
    </source>
</evidence>
<comment type="function">
    <text evidence="5">Responsible for synthesis of pseudouridine from uracil-55 in the psi GC loop of transfer RNAs.</text>
</comment>
<evidence type="ECO:0000313" key="9">
    <source>
        <dbReference type="Proteomes" id="UP001148125"/>
    </source>
</evidence>
<evidence type="ECO:0000256" key="4">
    <source>
        <dbReference type="ARBA" id="ARBA00023235"/>
    </source>
</evidence>
<feature type="domain" description="Pseudouridine synthase II N-terminal" evidence="6">
    <location>
        <begin position="25"/>
        <end position="180"/>
    </location>
</feature>
<dbReference type="EMBL" id="JAOTPO010000003">
    <property type="protein sequence ID" value="MDE5412921.1"/>
    <property type="molecule type" value="Genomic_DNA"/>
</dbReference>
<gene>
    <name evidence="5 8" type="primary">truB</name>
    <name evidence="8" type="ORF">N7Z68_05955</name>
</gene>
<dbReference type="InterPro" id="IPR032819">
    <property type="entry name" value="TruB_C"/>
</dbReference>